<dbReference type="OrthoDB" id="10596211at2759"/>
<organism evidence="1 2">
    <name type="scientific">Trichomonas vaginalis (strain ATCC PRA-98 / G3)</name>
    <dbReference type="NCBI Taxonomy" id="412133"/>
    <lineage>
        <taxon>Eukaryota</taxon>
        <taxon>Metamonada</taxon>
        <taxon>Parabasalia</taxon>
        <taxon>Trichomonadida</taxon>
        <taxon>Trichomonadidae</taxon>
        <taxon>Trichomonas</taxon>
    </lineage>
</organism>
<evidence type="ECO:0000313" key="2">
    <source>
        <dbReference type="Proteomes" id="UP000001542"/>
    </source>
</evidence>
<dbReference type="VEuPathDB" id="TrichDB:TVAG_247160"/>
<dbReference type="RefSeq" id="XP_001580023.1">
    <property type="nucleotide sequence ID" value="XM_001579973.1"/>
</dbReference>
<gene>
    <name evidence="1" type="ORF">TVAG_247160</name>
</gene>
<reference evidence="1" key="1">
    <citation type="submission" date="2006-10" db="EMBL/GenBank/DDBJ databases">
        <authorList>
            <person name="Amadeo P."/>
            <person name="Zhao Q."/>
            <person name="Wortman J."/>
            <person name="Fraser-Liggett C."/>
            <person name="Carlton J."/>
        </authorList>
    </citation>
    <scope>NUCLEOTIDE SEQUENCE</scope>
    <source>
        <strain evidence="1">G3</strain>
    </source>
</reference>
<dbReference type="VEuPathDB" id="TrichDB:TVAGG3_0560750"/>
<sequence length="121" mass="13925">MQAPIARSEIIDMSTQKMQNQKEHHLNSIRLAGWDLKTSRAHIFLSNFLGANYATSDALCLAQLASHYIGLEIDRAAQRRKNVLVKWFDENIDLIETFCKKYVTPIFEGDQTEDQQQNILT</sequence>
<protein>
    <submittedName>
        <fullName evidence="1">Uncharacterized protein</fullName>
    </submittedName>
</protein>
<name>A2DKQ4_TRIV3</name>
<reference evidence="1" key="2">
    <citation type="journal article" date="2007" name="Science">
        <title>Draft genome sequence of the sexually transmitted pathogen Trichomonas vaginalis.</title>
        <authorList>
            <person name="Carlton J.M."/>
            <person name="Hirt R.P."/>
            <person name="Silva J.C."/>
            <person name="Delcher A.L."/>
            <person name="Schatz M."/>
            <person name="Zhao Q."/>
            <person name="Wortman J.R."/>
            <person name="Bidwell S.L."/>
            <person name="Alsmark U.C.M."/>
            <person name="Besteiro S."/>
            <person name="Sicheritz-Ponten T."/>
            <person name="Noel C.J."/>
            <person name="Dacks J.B."/>
            <person name="Foster P.G."/>
            <person name="Simillion C."/>
            <person name="Van de Peer Y."/>
            <person name="Miranda-Saavedra D."/>
            <person name="Barton G.J."/>
            <person name="Westrop G.D."/>
            <person name="Mueller S."/>
            <person name="Dessi D."/>
            <person name="Fiori P.L."/>
            <person name="Ren Q."/>
            <person name="Paulsen I."/>
            <person name="Zhang H."/>
            <person name="Bastida-Corcuera F.D."/>
            <person name="Simoes-Barbosa A."/>
            <person name="Brown M.T."/>
            <person name="Hayes R.D."/>
            <person name="Mukherjee M."/>
            <person name="Okumura C.Y."/>
            <person name="Schneider R."/>
            <person name="Smith A.J."/>
            <person name="Vanacova S."/>
            <person name="Villalvazo M."/>
            <person name="Haas B.J."/>
            <person name="Pertea M."/>
            <person name="Feldblyum T.V."/>
            <person name="Utterback T.R."/>
            <person name="Shu C.L."/>
            <person name="Osoegawa K."/>
            <person name="de Jong P.J."/>
            <person name="Hrdy I."/>
            <person name="Horvathova L."/>
            <person name="Zubacova Z."/>
            <person name="Dolezal P."/>
            <person name="Malik S.B."/>
            <person name="Logsdon J.M. Jr."/>
            <person name="Henze K."/>
            <person name="Gupta A."/>
            <person name="Wang C.C."/>
            <person name="Dunne R.L."/>
            <person name="Upcroft J.A."/>
            <person name="Upcroft P."/>
            <person name="White O."/>
            <person name="Salzberg S.L."/>
            <person name="Tang P."/>
            <person name="Chiu C.-H."/>
            <person name="Lee Y.-S."/>
            <person name="Embley T.M."/>
            <person name="Coombs G.H."/>
            <person name="Mottram J.C."/>
            <person name="Tachezy J."/>
            <person name="Fraser-Liggett C.M."/>
            <person name="Johnson P.J."/>
        </authorList>
    </citation>
    <scope>NUCLEOTIDE SEQUENCE [LARGE SCALE GENOMIC DNA]</scope>
    <source>
        <strain evidence="1">G3</strain>
    </source>
</reference>
<evidence type="ECO:0000313" key="1">
    <source>
        <dbReference type="EMBL" id="EAY19037.1"/>
    </source>
</evidence>
<dbReference type="KEGG" id="tva:5464556"/>
<proteinExistence type="predicted"/>
<dbReference type="InParanoid" id="A2DKQ4"/>
<dbReference type="EMBL" id="DS113212">
    <property type="protein sequence ID" value="EAY19037.1"/>
    <property type="molecule type" value="Genomic_DNA"/>
</dbReference>
<keyword evidence="2" id="KW-1185">Reference proteome</keyword>
<accession>A2DKQ4</accession>
<dbReference type="AlphaFoldDB" id="A2DKQ4"/>
<dbReference type="Proteomes" id="UP000001542">
    <property type="component" value="Unassembled WGS sequence"/>
</dbReference>